<dbReference type="Pfam" id="PF00069">
    <property type="entry name" value="Pkinase"/>
    <property type="match status" value="1"/>
</dbReference>
<dbReference type="EMBL" id="LR899010">
    <property type="protein sequence ID" value="CAD7080954.1"/>
    <property type="molecule type" value="Genomic_DNA"/>
</dbReference>
<evidence type="ECO:0000259" key="8">
    <source>
        <dbReference type="PROSITE" id="PS50011"/>
    </source>
</evidence>
<dbReference type="PROSITE" id="PS00108">
    <property type="entry name" value="PROTEIN_KINASE_ST"/>
    <property type="match status" value="1"/>
</dbReference>
<feature type="binding site" evidence="6">
    <location>
        <position position="38"/>
    </location>
    <ligand>
        <name>ATP</name>
        <dbReference type="ChEBI" id="CHEBI:30616"/>
    </ligand>
</feature>
<dbReference type="SMART" id="SM00220">
    <property type="entry name" value="S_TKc"/>
    <property type="match status" value="1"/>
</dbReference>
<comment type="similarity">
    <text evidence="7">Belongs to the protein kinase superfamily.</text>
</comment>
<keyword evidence="10" id="KW-1185">Reference proteome</keyword>
<protein>
    <recommendedName>
        <fullName evidence="8">Protein kinase domain-containing protein</fullName>
    </recommendedName>
</protein>
<dbReference type="FunFam" id="1.10.510.10:FF:000624">
    <property type="entry name" value="Mitogen-activated protein kinase"/>
    <property type="match status" value="1"/>
</dbReference>
<evidence type="ECO:0000256" key="6">
    <source>
        <dbReference type="PROSITE-ProRule" id="PRU10141"/>
    </source>
</evidence>
<dbReference type="Gene3D" id="3.30.200.20">
    <property type="entry name" value="Phosphorylase Kinase, domain 1"/>
    <property type="match status" value="1"/>
</dbReference>
<keyword evidence="1 7" id="KW-0723">Serine/threonine-protein kinase</keyword>
<keyword evidence="2" id="KW-0808">Transferase</keyword>
<sequence length="400" mass="45934">MSLQFFKNYNILCKIGEGSFSEVLKVQSIKTGQVFAAKRLKKMFKDDLDLLTCVELAAIKNMDHHPNVIEIIDIVCDPLPGHLTLIFELMDMSLYEYLKTRKRCPSELKVRLFLYQLICGIRHLHLNGIFHRDIKPENILLKFDSKHQFGFSQIELLKIADMGSACNIYKSPPHTAYISTRWYRAPECLLSHGYYGPKMDIWSLGCVFYEMLTLLPLFPGDNELDQLYRIHDILGTPTISMLSRTKMFMFPKRKPIGLHNLLPATSDDGVDILSRCLIYLPEIRFDISRIANHSYFRNLRTSSSEFYSTPSLICPAAKKCTQLTARKANPLKDTLNANKTLKSKGKLTSVTSRSLDTQIFSISNRENILKQKERIWGMSPGNAKTALIKTTIFPQRRKIK</sequence>
<evidence type="ECO:0000256" key="2">
    <source>
        <dbReference type="ARBA" id="ARBA00022679"/>
    </source>
</evidence>
<keyword evidence="5 6" id="KW-0067">ATP-binding</keyword>
<dbReference type="PROSITE" id="PS50011">
    <property type="entry name" value="PROTEIN_KINASE_DOM"/>
    <property type="match status" value="1"/>
</dbReference>
<accession>A0A7R8YSS5</accession>
<dbReference type="InterPro" id="IPR011009">
    <property type="entry name" value="Kinase-like_dom_sf"/>
</dbReference>
<reference evidence="9 10" key="1">
    <citation type="submission" date="2020-11" db="EMBL/GenBank/DDBJ databases">
        <authorList>
            <person name="Wallbank WR R."/>
            <person name="Pardo Diaz C."/>
            <person name="Kozak K."/>
            <person name="Martin S."/>
            <person name="Jiggins C."/>
            <person name="Moest M."/>
            <person name="Warren A I."/>
            <person name="Generalovic N T."/>
            <person name="Byers J.R.P. K."/>
            <person name="Montejo-Kovacevich G."/>
            <person name="Yen C E."/>
        </authorList>
    </citation>
    <scope>NUCLEOTIDE SEQUENCE [LARGE SCALE GENOMIC DNA]</scope>
</reference>
<name>A0A7R8YSS5_HERIL</name>
<dbReference type="InterPro" id="IPR008271">
    <property type="entry name" value="Ser/Thr_kinase_AS"/>
</dbReference>
<dbReference type="PROSITE" id="PS00107">
    <property type="entry name" value="PROTEIN_KINASE_ATP"/>
    <property type="match status" value="1"/>
</dbReference>
<dbReference type="Proteomes" id="UP000594454">
    <property type="component" value="Chromosome 2"/>
</dbReference>
<keyword evidence="3 6" id="KW-0547">Nucleotide-binding</keyword>
<dbReference type="SUPFAM" id="SSF56112">
    <property type="entry name" value="Protein kinase-like (PK-like)"/>
    <property type="match status" value="1"/>
</dbReference>
<dbReference type="InterPro" id="IPR000719">
    <property type="entry name" value="Prot_kinase_dom"/>
</dbReference>
<feature type="domain" description="Protein kinase" evidence="8">
    <location>
        <begin position="9"/>
        <end position="296"/>
    </location>
</feature>
<dbReference type="AlphaFoldDB" id="A0A7R8YSS5"/>
<proteinExistence type="inferred from homology"/>
<dbReference type="GO" id="GO:0004674">
    <property type="term" value="F:protein serine/threonine kinase activity"/>
    <property type="evidence" value="ECO:0007669"/>
    <property type="project" value="UniProtKB-KW"/>
</dbReference>
<dbReference type="InParanoid" id="A0A7R8YSS5"/>
<evidence type="ECO:0000256" key="7">
    <source>
        <dbReference type="RuleBase" id="RU000304"/>
    </source>
</evidence>
<dbReference type="Gene3D" id="1.10.510.10">
    <property type="entry name" value="Transferase(Phosphotransferase) domain 1"/>
    <property type="match status" value="1"/>
</dbReference>
<evidence type="ECO:0000256" key="4">
    <source>
        <dbReference type="ARBA" id="ARBA00022777"/>
    </source>
</evidence>
<evidence type="ECO:0000256" key="1">
    <source>
        <dbReference type="ARBA" id="ARBA00022527"/>
    </source>
</evidence>
<organism evidence="9 10">
    <name type="scientific">Hermetia illucens</name>
    <name type="common">Black soldier fly</name>
    <dbReference type="NCBI Taxonomy" id="343691"/>
    <lineage>
        <taxon>Eukaryota</taxon>
        <taxon>Metazoa</taxon>
        <taxon>Ecdysozoa</taxon>
        <taxon>Arthropoda</taxon>
        <taxon>Hexapoda</taxon>
        <taxon>Insecta</taxon>
        <taxon>Pterygota</taxon>
        <taxon>Neoptera</taxon>
        <taxon>Endopterygota</taxon>
        <taxon>Diptera</taxon>
        <taxon>Brachycera</taxon>
        <taxon>Stratiomyomorpha</taxon>
        <taxon>Stratiomyidae</taxon>
        <taxon>Hermetiinae</taxon>
        <taxon>Hermetia</taxon>
    </lineage>
</organism>
<dbReference type="PANTHER" id="PTHR24055">
    <property type="entry name" value="MITOGEN-ACTIVATED PROTEIN KINASE"/>
    <property type="match status" value="1"/>
</dbReference>
<evidence type="ECO:0000313" key="9">
    <source>
        <dbReference type="EMBL" id="CAD7080954.1"/>
    </source>
</evidence>
<dbReference type="InterPro" id="IPR017441">
    <property type="entry name" value="Protein_kinase_ATP_BS"/>
</dbReference>
<evidence type="ECO:0000256" key="5">
    <source>
        <dbReference type="ARBA" id="ARBA00022840"/>
    </source>
</evidence>
<evidence type="ECO:0000256" key="3">
    <source>
        <dbReference type="ARBA" id="ARBA00022741"/>
    </source>
</evidence>
<evidence type="ECO:0000313" key="10">
    <source>
        <dbReference type="Proteomes" id="UP000594454"/>
    </source>
</evidence>
<keyword evidence="4" id="KW-0418">Kinase</keyword>
<dbReference type="GO" id="GO:0005524">
    <property type="term" value="F:ATP binding"/>
    <property type="evidence" value="ECO:0007669"/>
    <property type="project" value="UniProtKB-UniRule"/>
</dbReference>
<dbReference type="InterPro" id="IPR050117">
    <property type="entry name" value="MAPK"/>
</dbReference>
<gene>
    <name evidence="9" type="ORF">HERILL_LOCUS4085</name>
</gene>
<dbReference type="OrthoDB" id="2158884at2759"/>